<evidence type="ECO:0000313" key="3">
    <source>
        <dbReference type="Proteomes" id="UP000585474"/>
    </source>
</evidence>
<comment type="caution">
    <text evidence="2">The sequence shown here is derived from an EMBL/GenBank/DDBJ whole genome shotgun (WGS) entry which is preliminary data.</text>
</comment>
<evidence type="ECO:0000256" key="1">
    <source>
        <dbReference type="SAM" id="MobiDB-lite"/>
    </source>
</evidence>
<feature type="compositionally biased region" description="Basic and acidic residues" evidence="1">
    <location>
        <begin position="310"/>
        <end position="342"/>
    </location>
</feature>
<protein>
    <submittedName>
        <fullName evidence="2">Uncharacterized protein</fullName>
    </submittedName>
</protein>
<name>A0A7J0GKY9_9ERIC</name>
<dbReference type="EMBL" id="BJWL01000022">
    <property type="protein sequence ID" value="GFZ11445.1"/>
    <property type="molecule type" value="Genomic_DNA"/>
</dbReference>
<feature type="region of interest" description="Disordered" evidence="1">
    <location>
        <begin position="160"/>
        <end position="230"/>
    </location>
</feature>
<accession>A0A7J0GKY9</accession>
<dbReference type="Proteomes" id="UP000585474">
    <property type="component" value="Unassembled WGS sequence"/>
</dbReference>
<feature type="compositionally biased region" description="Polar residues" evidence="1">
    <location>
        <begin position="194"/>
        <end position="208"/>
    </location>
</feature>
<gene>
    <name evidence="2" type="ORF">Acr_22g0008430</name>
</gene>
<feature type="compositionally biased region" description="Low complexity" evidence="1">
    <location>
        <begin position="1"/>
        <end position="10"/>
    </location>
</feature>
<feature type="region of interest" description="Disordered" evidence="1">
    <location>
        <begin position="297"/>
        <end position="342"/>
    </location>
</feature>
<sequence length="382" mass="42081">MLNPPMGGVPQNPPPNPAHGLGGDNIEGGSIHEGIGAPQIRTLRDYMNPLRQAPSSCIVFPPHYATLNIRPEVDDVNARLATMARKLEAIEFTKINVVGSEEPKEVCCAVCESKEHDTISCPVIPGIKKALHGQVNAIGHYGQGARNPYSNTYNPGWRDHPKFGWSNEGTSNPPAYQGGFHNPQPYQVPPLPSQPQNYQPSPVTSFSTLPKPFQPPPKAQSNTYQPPHKRSLEDTLQQFIQSQGGVNSRVDKTLDDIKSQLTLLTQALTLTEKVQAITVLRSVKTIDKTILPIDPKGRGEASKVVDGTVEGDRETGEKKESEVVSREEEKKEMTGSVPKSEEVLREEREIFADATFLHRKITRGFRGYSGSKSYRIHSTRAL</sequence>
<proteinExistence type="predicted"/>
<dbReference type="AlphaFoldDB" id="A0A7J0GKY9"/>
<feature type="region of interest" description="Disordered" evidence="1">
    <location>
        <begin position="1"/>
        <end position="33"/>
    </location>
</feature>
<organism evidence="2 3">
    <name type="scientific">Actinidia rufa</name>
    <dbReference type="NCBI Taxonomy" id="165716"/>
    <lineage>
        <taxon>Eukaryota</taxon>
        <taxon>Viridiplantae</taxon>
        <taxon>Streptophyta</taxon>
        <taxon>Embryophyta</taxon>
        <taxon>Tracheophyta</taxon>
        <taxon>Spermatophyta</taxon>
        <taxon>Magnoliopsida</taxon>
        <taxon>eudicotyledons</taxon>
        <taxon>Gunneridae</taxon>
        <taxon>Pentapetalae</taxon>
        <taxon>asterids</taxon>
        <taxon>Ericales</taxon>
        <taxon>Actinidiaceae</taxon>
        <taxon>Actinidia</taxon>
    </lineage>
</organism>
<keyword evidence="3" id="KW-1185">Reference proteome</keyword>
<reference evidence="2 3" key="1">
    <citation type="submission" date="2019-07" db="EMBL/GenBank/DDBJ databases">
        <title>De Novo Assembly of kiwifruit Actinidia rufa.</title>
        <authorList>
            <person name="Sugita-Konishi S."/>
            <person name="Sato K."/>
            <person name="Mori E."/>
            <person name="Abe Y."/>
            <person name="Kisaki G."/>
            <person name="Hamano K."/>
            <person name="Suezawa K."/>
            <person name="Otani M."/>
            <person name="Fukuda T."/>
            <person name="Manabe T."/>
            <person name="Gomi K."/>
            <person name="Tabuchi M."/>
            <person name="Akimitsu K."/>
            <person name="Kataoka I."/>
        </authorList>
    </citation>
    <scope>NUCLEOTIDE SEQUENCE [LARGE SCALE GENOMIC DNA]</scope>
    <source>
        <strain evidence="3">cv. Fuchu</strain>
    </source>
</reference>
<evidence type="ECO:0000313" key="2">
    <source>
        <dbReference type="EMBL" id="GFZ11445.1"/>
    </source>
</evidence>